<dbReference type="Proteomes" id="UP000275078">
    <property type="component" value="Unassembled WGS sequence"/>
</dbReference>
<organism evidence="1 2">
    <name type="scientific">Ascobolus immersus RN42</name>
    <dbReference type="NCBI Taxonomy" id="1160509"/>
    <lineage>
        <taxon>Eukaryota</taxon>
        <taxon>Fungi</taxon>
        <taxon>Dikarya</taxon>
        <taxon>Ascomycota</taxon>
        <taxon>Pezizomycotina</taxon>
        <taxon>Pezizomycetes</taxon>
        <taxon>Pezizales</taxon>
        <taxon>Ascobolaceae</taxon>
        <taxon>Ascobolus</taxon>
    </lineage>
</organism>
<evidence type="ECO:0000313" key="1">
    <source>
        <dbReference type="EMBL" id="RPA81648.1"/>
    </source>
</evidence>
<sequence length="210" mass="23836">MSAGQQQQEFVRIVTVGTTVTSVSPVTTVNPDTVVTVLPLVWIIQMADLLAHDLTEHEEDVTPPPMRLWVLKTSPEELMERMAADMDAAVMLVGNRSSLNNIRNTYIIFNNGTLPLGQHGGTKYYRLPCREMDGAIPHNNTHGLRIVPRSMHTFLEMKRHDFIVLFRFWGIGVVGMGNWNSRQCLEHFAEYVNIHIPLSIMGHQFVDWNS</sequence>
<accession>A0A3N4IAE1</accession>
<proteinExistence type="predicted"/>
<dbReference type="AlphaFoldDB" id="A0A3N4IAE1"/>
<name>A0A3N4IAE1_ASCIM</name>
<protein>
    <submittedName>
        <fullName evidence="1">Uncharacterized protein</fullName>
    </submittedName>
</protein>
<gene>
    <name evidence="1" type="ORF">BJ508DRAFT_326114</name>
</gene>
<dbReference type="EMBL" id="ML119677">
    <property type="protein sequence ID" value="RPA81648.1"/>
    <property type="molecule type" value="Genomic_DNA"/>
</dbReference>
<evidence type="ECO:0000313" key="2">
    <source>
        <dbReference type="Proteomes" id="UP000275078"/>
    </source>
</evidence>
<reference evidence="1 2" key="1">
    <citation type="journal article" date="2018" name="Nat. Ecol. Evol.">
        <title>Pezizomycetes genomes reveal the molecular basis of ectomycorrhizal truffle lifestyle.</title>
        <authorList>
            <person name="Murat C."/>
            <person name="Payen T."/>
            <person name="Noel B."/>
            <person name="Kuo A."/>
            <person name="Morin E."/>
            <person name="Chen J."/>
            <person name="Kohler A."/>
            <person name="Krizsan K."/>
            <person name="Balestrini R."/>
            <person name="Da Silva C."/>
            <person name="Montanini B."/>
            <person name="Hainaut M."/>
            <person name="Levati E."/>
            <person name="Barry K.W."/>
            <person name="Belfiori B."/>
            <person name="Cichocki N."/>
            <person name="Clum A."/>
            <person name="Dockter R.B."/>
            <person name="Fauchery L."/>
            <person name="Guy J."/>
            <person name="Iotti M."/>
            <person name="Le Tacon F."/>
            <person name="Lindquist E.A."/>
            <person name="Lipzen A."/>
            <person name="Malagnac F."/>
            <person name="Mello A."/>
            <person name="Molinier V."/>
            <person name="Miyauchi S."/>
            <person name="Poulain J."/>
            <person name="Riccioni C."/>
            <person name="Rubini A."/>
            <person name="Sitrit Y."/>
            <person name="Splivallo R."/>
            <person name="Traeger S."/>
            <person name="Wang M."/>
            <person name="Zifcakova L."/>
            <person name="Wipf D."/>
            <person name="Zambonelli A."/>
            <person name="Paolocci F."/>
            <person name="Nowrousian M."/>
            <person name="Ottonello S."/>
            <person name="Baldrian P."/>
            <person name="Spatafora J.W."/>
            <person name="Henrissat B."/>
            <person name="Nagy L.G."/>
            <person name="Aury J.M."/>
            <person name="Wincker P."/>
            <person name="Grigoriev I.V."/>
            <person name="Bonfante P."/>
            <person name="Martin F.M."/>
        </authorList>
    </citation>
    <scope>NUCLEOTIDE SEQUENCE [LARGE SCALE GENOMIC DNA]</scope>
    <source>
        <strain evidence="1 2">RN42</strain>
    </source>
</reference>
<keyword evidence="2" id="KW-1185">Reference proteome</keyword>